<feature type="non-terminal residue" evidence="2">
    <location>
        <position position="1"/>
    </location>
</feature>
<dbReference type="GO" id="GO:0003774">
    <property type="term" value="F:cytoskeletal motor activity"/>
    <property type="evidence" value="ECO:0007669"/>
    <property type="project" value="InterPro"/>
</dbReference>
<organism evidence="2 3">
    <name type="scientific">Pseudomonas aeruginosa</name>
    <dbReference type="NCBI Taxonomy" id="287"/>
    <lineage>
        <taxon>Bacteria</taxon>
        <taxon>Pseudomonadati</taxon>
        <taxon>Pseudomonadota</taxon>
        <taxon>Gammaproteobacteria</taxon>
        <taxon>Pseudomonadales</taxon>
        <taxon>Pseudomonadaceae</taxon>
        <taxon>Pseudomonas</taxon>
    </lineage>
</organism>
<gene>
    <name evidence="2" type="ORF">DT376_41060</name>
</gene>
<dbReference type="Pfam" id="PF02154">
    <property type="entry name" value="FliM"/>
    <property type="match status" value="1"/>
</dbReference>
<evidence type="ECO:0000313" key="2">
    <source>
        <dbReference type="EMBL" id="RCI69230.1"/>
    </source>
</evidence>
<feature type="non-terminal residue" evidence="2">
    <location>
        <position position="111"/>
    </location>
</feature>
<dbReference type="PANTHER" id="PTHR30034:SF3">
    <property type="entry name" value="FLAGELLAR MOTOR SWITCH PROTEIN FLIM"/>
    <property type="match status" value="1"/>
</dbReference>
<evidence type="ECO:0000256" key="1">
    <source>
        <dbReference type="ARBA" id="ARBA00022500"/>
    </source>
</evidence>
<sequence>SQDRIVRGRMPTLEMINERFARYTRISMFNLLRRSADVAVGGVQVMKFGEYVHSLYVPTSLNLVKMKPLRGTALFILDAKLVFKLVDNFFGGDGRHAKIEGREFTPTERRV</sequence>
<keyword evidence="1" id="KW-0145">Chemotaxis</keyword>
<dbReference type="SUPFAM" id="SSF103039">
    <property type="entry name" value="CheC-like"/>
    <property type="match status" value="1"/>
</dbReference>
<dbReference type="GO" id="GO:0050918">
    <property type="term" value="P:positive chemotaxis"/>
    <property type="evidence" value="ECO:0007669"/>
    <property type="project" value="TreeGrafter"/>
</dbReference>
<dbReference type="GO" id="GO:0009425">
    <property type="term" value="C:bacterial-type flagellum basal body"/>
    <property type="evidence" value="ECO:0007669"/>
    <property type="project" value="InterPro"/>
</dbReference>
<dbReference type="CDD" id="cd17908">
    <property type="entry name" value="FliM"/>
    <property type="match status" value="1"/>
</dbReference>
<dbReference type="EMBL" id="QORE01003294">
    <property type="protein sequence ID" value="RCI69230.1"/>
    <property type="molecule type" value="Genomic_DNA"/>
</dbReference>
<comment type="caution">
    <text evidence="2">The sequence shown here is derived from an EMBL/GenBank/DDBJ whole genome shotgun (WGS) entry which is preliminary data.</text>
</comment>
<reference evidence="2 3" key="1">
    <citation type="submission" date="2018-07" db="EMBL/GenBank/DDBJ databases">
        <title>Mechanisms of high-level aminoglycoside resistance among Gram-negative pathogens in Brazil.</title>
        <authorList>
            <person name="Ballaben A.S."/>
            <person name="Darini A.L.C."/>
            <person name="Doi Y."/>
        </authorList>
    </citation>
    <scope>NUCLEOTIDE SEQUENCE [LARGE SCALE GENOMIC DNA]</scope>
    <source>
        <strain evidence="2 3">B2-305</strain>
    </source>
</reference>
<name>A0A367LVV5_PSEAI</name>
<accession>A0A367LVV5</accession>
<dbReference type="Gene3D" id="3.40.1550.10">
    <property type="entry name" value="CheC-like"/>
    <property type="match status" value="1"/>
</dbReference>
<dbReference type="InterPro" id="IPR028976">
    <property type="entry name" value="CheC-like_sf"/>
</dbReference>
<dbReference type="AlphaFoldDB" id="A0A367LVV5"/>
<proteinExistence type="predicted"/>
<protein>
    <submittedName>
        <fullName evidence="2">Flagellar motor switch protein FliM</fullName>
    </submittedName>
</protein>
<dbReference type="Proteomes" id="UP000253594">
    <property type="component" value="Unassembled WGS sequence"/>
</dbReference>
<evidence type="ECO:0000313" key="3">
    <source>
        <dbReference type="Proteomes" id="UP000253594"/>
    </source>
</evidence>
<dbReference type="PRINTS" id="PR00955">
    <property type="entry name" value="FLGMOTORFLIM"/>
</dbReference>
<keyword evidence="2" id="KW-0282">Flagellum</keyword>
<dbReference type="InterPro" id="IPR001689">
    <property type="entry name" value="Flag_FliM"/>
</dbReference>
<dbReference type="PANTHER" id="PTHR30034">
    <property type="entry name" value="FLAGELLAR MOTOR SWITCH PROTEIN FLIM"/>
    <property type="match status" value="1"/>
</dbReference>
<dbReference type="GO" id="GO:0071978">
    <property type="term" value="P:bacterial-type flagellum-dependent swarming motility"/>
    <property type="evidence" value="ECO:0007669"/>
    <property type="project" value="TreeGrafter"/>
</dbReference>
<keyword evidence="2" id="KW-0966">Cell projection</keyword>
<keyword evidence="2" id="KW-0969">Cilium</keyword>